<evidence type="ECO:0000313" key="9">
    <source>
        <dbReference type="Proteomes" id="UP000501003"/>
    </source>
</evidence>
<evidence type="ECO:0000313" key="8">
    <source>
        <dbReference type="EMBL" id="QKJ25862.1"/>
    </source>
</evidence>
<evidence type="ECO:0000256" key="4">
    <source>
        <dbReference type="ARBA" id="ARBA00022759"/>
    </source>
</evidence>
<dbReference type="PANTHER" id="PTHR38039:SF1">
    <property type="entry name" value="TOXIN YOEB"/>
    <property type="match status" value="1"/>
</dbReference>
<evidence type="ECO:0000256" key="5">
    <source>
        <dbReference type="ARBA" id="ARBA00022801"/>
    </source>
</evidence>
<dbReference type="AlphaFoldDB" id="A0A7D4Q788"/>
<dbReference type="GO" id="GO:0016787">
    <property type="term" value="F:hydrolase activity"/>
    <property type="evidence" value="ECO:0007669"/>
    <property type="project" value="UniProtKB-KW"/>
</dbReference>
<dbReference type="NCBIfam" id="TIGR02116">
    <property type="entry name" value="toxin_Txe_YoeB"/>
    <property type="match status" value="1"/>
</dbReference>
<proteinExistence type="inferred from homology"/>
<keyword evidence="5" id="KW-0378">Hydrolase</keyword>
<keyword evidence="3" id="KW-0540">Nuclease</keyword>
<dbReference type="RefSeq" id="WP_173494158.1">
    <property type="nucleotide sequence ID" value="NZ_CP054056.1"/>
</dbReference>
<dbReference type="KEGG" id="aqg:HRU87_06870"/>
<evidence type="ECO:0000256" key="2">
    <source>
        <dbReference type="ARBA" id="ARBA00022649"/>
    </source>
</evidence>
<dbReference type="GO" id="GO:0004519">
    <property type="term" value="F:endonuclease activity"/>
    <property type="evidence" value="ECO:0007669"/>
    <property type="project" value="UniProtKB-KW"/>
</dbReference>
<name>A0A7D4Q788_9MICO</name>
<dbReference type="InterPro" id="IPR009614">
    <property type="entry name" value="YoeB_toxin"/>
</dbReference>
<dbReference type="PANTHER" id="PTHR38039">
    <property type="entry name" value="TOXIN YOEB"/>
    <property type="match status" value="1"/>
</dbReference>
<dbReference type="GO" id="GO:0045892">
    <property type="term" value="P:negative regulation of DNA-templated transcription"/>
    <property type="evidence" value="ECO:0007669"/>
    <property type="project" value="TreeGrafter"/>
</dbReference>
<dbReference type="InterPro" id="IPR035093">
    <property type="entry name" value="RelE/ParE_toxin_dom_sf"/>
</dbReference>
<accession>A0A7D4Q788</accession>
<evidence type="ECO:0000256" key="7">
    <source>
        <dbReference type="ARBA" id="ARBA00050056"/>
    </source>
</evidence>
<comment type="similarity">
    <text evidence="1">Belongs to the YoeB family.</text>
</comment>
<evidence type="ECO:0000256" key="3">
    <source>
        <dbReference type="ARBA" id="ARBA00022722"/>
    </source>
</evidence>
<protein>
    <recommendedName>
        <fullName evidence="7">Endoribonuclease YoeB</fullName>
    </recommendedName>
    <alternativeName>
        <fullName evidence="6">Putative mRNA interferase YoeB</fullName>
    </alternativeName>
</protein>
<gene>
    <name evidence="8" type="ORF">HRU87_06870</name>
</gene>
<dbReference type="GO" id="GO:0006401">
    <property type="term" value="P:RNA catabolic process"/>
    <property type="evidence" value="ECO:0007669"/>
    <property type="project" value="InterPro"/>
</dbReference>
<dbReference type="EMBL" id="CP054056">
    <property type="protein sequence ID" value="QKJ25862.1"/>
    <property type="molecule type" value="Genomic_DNA"/>
</dbReference>
<dbReference type="Gene3D" id="3.30.2310.20">
    <property type="entry name" value="RelE-like"/>
    <property type="match status" value="1"/>
</dbReference>
<organism evidence="8 9">
    <name type="scientific">Aquiluna borgnonia</name>
    <dbReference type="NCBI Taxonomy" id="2499157"/>
    <lineage>
        <taxon>Bacteria</taxon>
        <taxon>Bacillati</taxon>
        <taxon>Actinomycetota</taxon>
        <taxon>Actinomycetes</taxon>
        <taxon>Micrococcales</taxon>
        <taxon>Microbacteriaceae</taxon>
        <taxon>Luna cluster</taxon>
        <taxon>Luna-1 subcluster</taxon>
        <taxon>Aquiluna</taxon>
    </lineage>
</organism>
<evidence type="ECO:0000256" key="6">
    <source>
        <dbReference type="ARBA" id="ARBA00030388"/>
    </source>
</evidence>
<dbReference type="Pfam" id="PF06769">
    <property type="entry name" value="YoeB_toxin"/>
    <property type="match status" value="1"/>
</dbReference>
<dbReference type="SUPFAM" id="SSF143011">
    <property type="entry name" value="RelE-like"/>
    <property type="match status" value="1"/>
</dbReference>
<sequence length="86" mass="10188">MKPKLAFDPGAWDEYLFWVAQDKKVANRINRLLEEVLRTPRAGSGKPEQLKGFSQEVWSRRITLEHRLVYVLQDDLVIVQSCRFHY</sequence>
<keyword evidence="4" id="KW-0255">Endonuclease</keyword>
<reference evidence="8 9" key="1">
    <citation type="submission" date="2020-05" db="EMBL/GenBank/DDBJ databases">
        <title>Aquirufa sp. strain 15G-AUS-rot a new Aquirufa species.</title>
        <authorList>
            <person name="Pitt A."/>
            <person name="Hahn M.W."/>
        </authorList>
    </citation>
    <scope>NUCLEOTIDE SEQUENCE [LARGE SCALE GENOMIC DNA]</scope>
    <source>
        <strain evidence="8 9">15G-AUS-rot</strain>
    </source>
</reference>
<keyword evidence="2" id="KW-1277">Toxin-antitoxin system</keyword>
<dbReference type="Proteomes" id="UP000501003">
    <property type="component" value="Chromosome"/>
</dbReference>
<evidence type="ECO:0000256" key="1">
    <source>
        <dbReference type="ARBA" id="ARBA00008172"/>
    </source>
</evidence>
<keyword evidence="9" id="KW-1185">Reference proteome</keyword>